<evidence type="ECO:0000256" key="4">
    <source>
        <dbReference type="ARBA" id="ARBA00022679"/>
    </source>
</evidence>
<feature type="domain" description="PAS" evidence="9">
    <location>
        <begin position="523"/>
        <end position="573"/>
    </location>
</feature>
<dbReference type="InterPro" id="IPR000700">
    <property type="entry name" value="PAS-assoc_C"/>
</dbReference>
<dbReference type="SMART" id="SM00448">
    <property type="entry name" value="REC"/>
    <property type="match status" value="1"/>
</dbReference>
<dbReference type="InterPro" id="IPR035965">
    <property type="entry name" value="PAS-like_dom_sf"/>
</dbReference>
<protein>
    <recommendedName>
        <fullName evidence="2">histidine kinase</fullName>
        <ecNumber evidence="2">2.7.13.3</ecNumber>
    </recommendedName>
</protein>
<dbReference type="SUPFAM" id="SSF55874">
    <property type="entry name" value="ATPase domain of HSP90 chaperone/DNA topoisomerase II/histidine kinase"/>
    <property type="match status" value="1"/>
</dbReference>
<proteinExistence type="predicted"/>
<dbReference type="PANTHER" id="PTHR43304">
    <property type="entry name" value="PHYTOCHROME-LIKE PROTEIN CPH1"/>
    <property type="match status" value="1"/>
</dbReference>
<dbReference type="PROSITE" id="PS50112">
    <property type="entry name" value="PAS"/>
    <property type="match status" value="3"/>
</dbReference>
<dbReference type="Pfam" id="PF08447">
    <property type="entry name" value="PAS_3"/>
    <property type="match status" value="3"/>
</dbReference>
<keyword evidence="12" id="KW-1185">Reference proteome</keyword>
<feature type="domain" description="PAC" evidence="10">
    <location>
        <begin position="330"/>
        <end position="382"/>
    </location>
</feature>
<dbReference type="InterPro" id="IPR000014">
    <property type="entry name" value="PAS"/>
</dbReference>
<feature type="domain" description="PAC" evidence="10">
    <location>
        <begin position="574"/>
        <end position="628"/>
    </location>
</feature>
<dbReference type="EC" id="2.7.13.3" evidence="2"/>
<sequence length="1133" mass="125703">MASGKDNAALRQAASDLGLPFCGFDAGTLRILDVNDILSRSLGYSADTLEAMTLEALLAPGEAGAFRTALAGLGRSFTDLGQWHLRQHAGGWWPVTIRGRQLATDAAPLVCVTLQEAPPRGAPPDAAEQGVDLRLAQNLLNIGIWKLDLATGQQSWSERVFDICGLSPEDGEPGFDGLLAMIHPQDRAQMAAELERFRRSRETTFAFQHRLLRPDGRMVHLRGISERVGSGEDAWLIGALQDVTGDVRAREEMSEALQMRRITARMARMGSWRVDLDSPRMAWSSEMAAIHELPEGTTLSLEEGMSFYAPDSRDKVRTVFNACVIEGTPFDEILQIITARGNRVWVRAIGEAVRNEAGDIVAAQGAFQDVSELLAARAKAQVLSRRLHRTLDSISDGFVLLDQNWRFLFVNTRAEQIIGRSRADLLGRNNWDVFPEAAGTIIQHEYERALGSGKPVRFRVFFPPLSMMLEIDAEPTPEGLAVYFRDITREHAREERLRLLETAVSRQNDILLITEAEPIDGPDGPKIVYVNEAFVKHTGYSRDEAIGATPRILQGPKTDRAELDRIRAALEHNRQVRAELINYTKAGAEIWLEIDIVPITDEGGRYTHFVAVQRDVTQRKRAEEEIRLNQERFRLVTQATNDVIWDWEVAADRQWWNENLQTLFGYDRTRIEPGTESWETRLHPEDRDRVVSSINDLIAGSGAFWSGEYRFRHADGHYLTVIDRSYVIRNAAGKAIRMLGSMTDVTSQRDMENRLRQSQKLEAVGQLTGGVAHDFNNLLTVILGNGELLASQLADRPRLRALADMTVTAAERGAELTNRLLAFARKQPLVPRVTDVSILIHGVDDMLRRTLPESIDIRIFRAADLWQAEIDASQLEAALLNLALNARDAMPDGGHLTIELANAVLDKDYVTREPELAPGRYVLITVTDTGGGMAPDVLERVFEPFFTTKEIGKGSGLGLSMVYGFVKQSRGHIRVYSEPGEGTCVKLYLPRSDDADTQPGADDGAGQIVGGPEFILVVEDDPMVREHLVASLIGLGYRVEAAETGPQALEILRDRPGLDLLFTDIVLPGGMNGRELADAARALRPGLKVLFTSGYSENAIVHHGRLDPGVELLSKPYRRDQLATKVRKVLGNG</sequence>
<dbReference type="CDD" id="cd00130">
    <property type="entry name" value="PAS"/>
    <property type="match status" value="4"/>
</dbReference>
<dbReference type="SUPFAM" id="SSF47384">
    <property type="entry name" value="Homodimeric domain of signal transducing histidine kinase"/>
    <property type="match status" value="1"/>
</dbReference>
<dbReference type="InterPro" id="IPR013656">
    <property type="entry name" value="PAS_4"/>
</dbReference>
<dbReference type="SUPFAM" id="SSF55785">
    <property type="entry name" value="PYP-like sensor domain (PAS domain)"/>
    <property type="match status" value="6"/>
</dbReference>
<organism evidence="11 12">
    <name type="scientific">Rhabdonatronobacter sediminivivens</name>
    <dbReference type="NCBI Taxonomy" id="2743469"/>
    <lineage>
        <taxon>Bacteria</taxon>
        <taxon>Pseudomonadati</taxon>
        <taxon>Pseudomonadota</taxon>
        <taxon>Alphaproteobacteria</taxon>
        <taxon>Rhodobacterales</taxon>
        <taxon>Paracoccaceae</taxon>
        <taxon>Rhabdonatronobacter</taxon>
    </lineage>
</organism>
<name>A0A7Z0I1C4_9RHOB</name>
<keyword evidence="4" id="KW-0808">Transferase</keyword>
<dbReference type="NCBIfam" id="TIGR00229">
    <property type="entry name" value="sensory_box"/>
    <property type="match status" value="3"/>
</dbReference>
<dbReference type="Pfam" id="PF13426">
    <property type="entry name" value="PAS_9"/>
    <property type="match status" value="1"/>
</dbReference>
<dbReference type="PROSITE" id="PS50110">
    <property type="entry name" value="RESPONSE_REGULATORY"/>
    <property type="match status" value="1"/>
</dbReference>
<dbReference type="PROSITE" id="PS50113">
    <property type="entry name" value="PAC"/>
    <property type="match status" value="3"/>
</dbReference>
<evidence type="ECO:0000259" key="10">
    <source>
        <dbReference type="PROSITE" id="PS50113"/>
    </source>
</evidence>
<dbReference type="InterPro" id="IPR005467">
    <property type="entry name" value="His_kinase_dom"/>
</dbReference>
<dbReference type="Pfam" id="PF02518">
    <property type="entry name" value="HATPase_c"/>
    <property type="match status" value="1"/>
</dbReference>
<dbReference type="GO" id="GO:0000155">
    <property type="term" value="F:phosphorelay sensor kinase activity"/>
    <property type="evidence" value="ECO:0007669"/>
    <property type="project" value="InterPro"/>
</dbReference>
<dbReference type="EMBL" id="JACBXS010000033">
    <property type="protein sequence ID" value="NYS26131.1"/>
    <property type="molecule type" value="Genomic_DNA"/>
</dbReference>
<dbReference type="SMART" id="SM00387">
    <property type="entry name" value="HATPase_c"/>
    <property type="match status" value="1"/>
</dbReference>
<dbReference type="CDD" id="cd00082">
    <property type="entry name" value="HisKA"/>
    <property type="match status" value="1"/>
</dbReference>
<dbReference type="SMART" id="SM00388">
    <property type="entry name" value="HisKA"/>
    <property type="match status" value="1"/>
</dbReference>
<feature type="domain" description="PAS" evidence="9">
    <location>
        <begin position="629"/>
        <end position="701"/>
    </location>
</feature>
<evidence type="ECO:0000256" key="5">
    <source>
        <dbReference type="ARBA" id="ARBA00022777"/>
    </source>
</evidence>
<evidence type="ECO:0000256" key="1">
    <source>
        <dbReference type="ARBA" id="ARBA00000085"/>
    </source>
</evidence>
<evidence type="ECO:0000259" key="8">
    <source>
        <dbReference type="PROSITE" id="PS50110"/>
    </source>
</evidence>
<dbReference type="InterPro" id="IPR001789">
    <property type="entry name" value="Sig_transdc_resp-reg_receiver"/>
</dbReference>
<dbReference type="InterPro" id="IPR036097">
    <property type="entry name" value="HisK_dim/P_sf"/>
</dbReference>
<dbReference type="InterPro" id="IPR052162">
    <property type="entry name" value="Sensor_kinase/Photoreceptor"/>
</dbReference>
<dbReference type="Proteomes" id="UP000529417">
    <property type="component" value="Unassembled WGS sequence"/>
</dbReference>
<dbReference type="PANTHER" id="PTHR43304:SF1">
    <property type="entry name" value="PAC DOMAIN-CONTAINING PROTEIN"/>
    <property type="match status" value="1"/>
</dbReference>
<evidence type="ECO:0000313" key="12">
    <source>
        <dbReference type="Proteomes" id="UP000529417"/>
    </source>
</evidence>
<dbReference type="InterPro" id="IPR001610">
    <property type="entry name" value="PAC"/>
</dbReference>
<evidence type="ECO:0000256" key="3">
    <source>
        <dbReference type="ARBA" id="ARBA00022553"/>
    </source>
</evidence>
<accession>A0A7Z0I1C4</accession>
<dbReference type="Pfam" id="PF00072">
    <property type="entry name" value="Response_reg"/>
    <property type="match status" value="1"/>
</dbReference>
<dbReference type="InterPro" id="IPR003661">
    <property type="entry name" value="HisK_dim/P_dom"/>
</dbReference>
<dbReference type="Pfam" id="PF08448">
    <property type="entry name" value="PAS_4"/>
    <property type="match status" value="1"/>
</dbReference>
<comment type="caution">
    <text evidence="11">The sequence shown here is derived from an EMBL/GenBank/DDBJ whole genome shotgun (WGS) entry which is preliminary data.</text>
</comment>
<evidence type="ECO:0000313" key="11">
    <source>
        <dbReference type="EMBL" id="NYS26131.1"/>
    </source>
</evidence>
<dbReference type="PRINTS" id="PR00344">
    <property type="entry name" value="BCTRLSENSOR"/>
</dbReference>
<dbReference type="InterPro" id="IPR003594">
    <property type="entry name" value="HATPase_dom"/>
</dbReference>
<evidence type="ECO:0000256" key="6">
    <source>
        <dbReference type="PROSITE-ProRule" id="PRU00169"/>
    </source>
</evidence>
<feature type="domain" description="Histidine kinase" evidence="7">
    <location>
        <begin position="770"/>
        <end position="993"/>
    </location>
</feature>
<gene>
    <name evidence="11" type="ORF">HUK65_14145</name>
</gene>
<dbReference type="Gene3D" id="3.30.450.20">
    <property type="entry name" value="PAS domain"/>
    <property type="match status" value="6"/>
</dbReference>
<dbReference type="RefSeq" id="WP_179906927.1">
    <property type="nucleotide sequence ID" value="NZ_JACBXS010000033.1"/>
</dbReference>
<reference evidence="11 12" key="1">
    <citation type="journal article" date="2000" name="Arch. Microbiol.">
        <title>Rhodobaca bogoriensis gen. nov. and sp. nov., an alkaliphilic purple nonsulfur bacterium from African Rift Valley soda lakes.</title>
        <authorList>
            <person name="Milford A.D."/>
            <person name="Achenbach L.A."/>
            <person name="Jung D.O."/>
            <person name="Madigan M.T."/>
        </authorList>
    </citation>
    <scope>NUCLEOTIDE SEQUENCE [LARGE SCALE GENOMIC DNA]</scope>
    <source>
        <strain evidence="11 12">2376</strain>
    </source>
</reference>
<keyword evidence="3 6" id="KW-0597">Phosphoprotein</keyword>
<dbReference type="Gene3D" id="3.30.565.10">
    <property type="entry name" value="Histidine kinase-like ATPase, C-terminal domain"/>
    <property type="match status" value="1"/>
</dbReference>
<dbReference type="SUPFAM" id="SSF52172">
    <property type="entry name" value="CheY-like"/>
    <property type="match status" value="1"/>
</dbReference>
<dbReference type="InterPro" id="IPR011006">
    <property type="entry name" value="CheY-like_superfamily"/>
</dbReference>
<dbReference type="InterPro" id="IPR036890">
    <property type="entry name" value="HATPase_C_sf"/>
</dbReference>
<dbReference type="Gene3D" id="3.40.50.2300">
    <property type="match status" value="1"/>
</dbReference>
<evidence type="ECO:0000259" key="7">
    <source>
        <dbReference type="PROSITE" id="PS50109"/>
    </source>
</evidence>
<dbReference type="Gene3D" id="1.10.287.130">
    <property type="match status" value="1"/>
</dbReference>
<keyword evidence="5" id="KW-0418">Kinase</keyword>
<dbReference type="CDD" id="cd18161">
    <property type="entry name" value="REC_hyHK_blue-like"/>
    <property type="match status" value="1"/>
</dbReference>
<evidence type="ECO:0000256" key="2">
    <source>
        <dbReference type="ARBA" id="ARBA00012438"/>
    </source>
</evidence>
<dbReference type="Pfam" id="PF00512">
    <property type="entry name" value="HisKA"/>
    <property type="match status" value="1"/>
</dbReference>
<evidence type="ECO:0000259" key="9">
    <source>
        <dbReference type="PROSITE" id="PS50112"/>
    </source>
</evidence>
<dbReference type="InterPro" id="IPR004358">
    <property type="entry name" value="Sig_transdc_His_kin-like_C"/>
</dbReference>
<feature type="domain" description="PAC" evidence="10">
    <location>
        <begin position="705"/>
        <end position="757"/>
    </location>
</feature>
<dbReference type="InterPro" id="IPR013655">
    <property type="entry name" value="PAS_fold_3"/>
</dbReference>
<dbReference type="AlphaFoldDB" id="A0A7Z0I1C4"/>
<comment type="catalytic activity">
    <reaction evidence="1">
        <text>ATP + protein L-histidine = ADP + protein N-phospho-L-histidine.</text>
        <dbReference type="EC" id="2.7.13.3"/>
    </reaction>
</comment>
<dbReference type="SMART" id="SM00086">
    <property type="entry name" value="PAC"/>
    <property type="match status" value="4"/>
</dbReference>
<dbReference type="SMART" id="SM00091">
    <property type="entry name" value="PAS"/>
    <property type="match status" value="5"/>
</dbReference>
<feature type="domain" description="Response regulatory" evidence="8">
    <location>
        <begin position="1014"/>
        <end position="1130"/>
    </location>
</feature>
<dbReference type="Gene3D" id="2.10.70.100">
    <property type="match status" value="1"/>
</dbReference>
<feature type="domain" description="PAS" evidence="9">
    <location>
        <begin position="383"/>
        <end position="453"/>
    </location>
</feature>
<feature type="modified residue" description="4-aspartylphosphate" evidence="6">
    <location>
        <position position="1064"/>
    </location>
</feature>
<dbReference type="PROSITE" id="PS50109">
    <property type="entry name" value="HIS_KIN"/>
    <property type="match status" value="1"/>
</dbReference>